<evidence type="ECO:0000313" key="1">
    <source>
        <dbReference type="EMBL" id="ADE10449.1"/>
    </source>
</evidence>
<organism evidence="1 2">
    <name type="scientific">Sideroxydans lithotrophicus (strain ES-1)</name>
    <dbReference type="NCBI Taxonomy" id="580332"/>
    <lineage>
        <taxon>Bacteria</taxon>
        <taxon>Pseudomonadati</taxon>
        <taxon>Pseudomonadota</taxon>
        <taxon>Betaproteobacteria</taxon>
        <taxon>Nitrosomonadales</taxon>
        <taxon>Gallionellaceae</taxon>
        <taxon>Sideroxydans</taxon>
    </lineage>
</organism>
<gene>
    <name evidence="1" type="ordered locus">Slit_0207</name>
</gene>
<dbReference type="STRING" id="580332.Slit_0207"/>
<sequence length="110" mass="12346">MNEPMKFVVQELRPEVLAFALLMESRLRAKDADKGQGWKKKTDIDLTVNVCTAARHIEQSLFPHKGENSIKALVDMSNHCMMLADVLGALDTETGELPDAPAFLRVHRDE</sequence>
<dbReference type="Proteomes" id="UP000001625">
    <property type="component" value="Chromosome"/>
</dbReference>
<proteinExistence type="predicted"/>
<name>D5CUB4_SIDLE</name>
<dbReference type="HOGENOM" id="CLU_2169382_0_0_4"/>
<accession>D5CUB4</accession>
<keyword evidence="2" id="KW-1185">Reference proteome</keyword>
<reference evidence="1 2" key="1">
    <citation type="submission" date="2010-03" db="EMBL/GenBank/DDBJ databases">
        <title>Complete sequence of Sideroxydans lithotrophicus ES-1.</title>
        <authorList>
            <consortium name="US DOE Joint Genome Institute"/>
            <person name="Lucas S."/>
            <person name="Copeland A."/>
            <person name="Lapidus A."/>
            <person name="Cheng J.-F."/>
            <person name="Bruce D."/>
            <person name="Goodwin L."/>
            <person name="Pitluck S."/>
            <person name="Munk A.C."/>
            <person name="Detter J.C."/>
            <person name="Han C."/>
            <person name="Tapia R."/>
            <person name="Larimer F."/>
            <person name="Land M."/>
            <person name="Hauser L."/>
            <person name="Kyrpides N."/>
            <person name="Ivanova N."/>
            <person name="Emerson D."/>
            <person name="Woyke T."/>
        </authorList>
    </citation>
    <scope>NUCLEOTIDE SEQUENCE [LARGE SCALE GENOMIC DNA]</scope>
    <source>
        <strain evidence="1 2">ES-1</strain>
    </source>
</reference>
<dbReference type="AlphaFoldDB" id="D5CUB4"/>
<protein>
    <recommendedName>
        <fullName evidence="3">MazG nucleotide pyrophosphohydrolase</fullName>
    </recommendedName>
</protein>
<evidence type="ECO:0000313" key="2">
    <source>
        <dbReference type="Proteomes" id="UP000001625"/>
    </source>
</evidence>
<dbReference type="RefSeq" id="WP_013028348.1">
    <property type="nucleotide sequence ID" value="NC_013959.1"/>
</dbReference>
<dbReference type="KEGG" id="slt:Slit_0207"/>
<evidence type="ECO:0008006" key="3">
    <source>
        <dbReference type="Google" id="ProtNLM"/>
    </source>
</evidence>
<dbReference type="EMBL" id="CP001965">
    <property type="protein sequence ID" value="ADE10449.1"/>
    <property type="molecule type" value="Genomic_DNA"/>
</dbReference>